<dbReference type="Gene3D" id="4.10.60.10">
    <property type="entry name" value="Zinc finger, CCHC-type"/>
    <property type="match status" value="1"/>
</dbReference>
<sequence length="276" mass="32031">MAHAVNRIPQLESGNFTNWLFRIEIAMDEKGCVDAIRKKTDLKDADLKKSDAKARNIIVQALSDKHLEYVKESRTAHEMIEHLRNVFERKSTISNLYLRRSLINLKCKTHDSVEEHFNKFDKIIREIELNGTKMTEKDKVCQLLISMEGAYPSIVTALETSNMELKIDFVKSKFLDAKLKEKQSSESKVSKQEYVFESNSIKCFSCGEPNHTARNCTNRARTRNPQKRSRGNYRGFKRKEKNNRPRAYLGEENDSEKAISFDIHCFSSLYSSYISK</sequence>
<protein>
    <recommendedName>
        <fullName evidence="2">CCHC-type domain-containing protein</fullName>
    </recommendedName>
</protein>
<name>A0A8J9WAL5_9NEOP</name>
<dbReference type="SMART" id="SM00343">
    <property type="entry name" value="ZnF_C2HC"/>
    <property type="match status" value="1"/>
</dbReference>
<dbReference type="EMBL" id="OV170229">
    <property type="protein sequence ID" value="CAH0731382.1"/>
    <property type="molecule type" value="Genomic_DNA"/>
</dbReference>
<dbReference type="AlphaFoldDB" id="A0A8J9WAL5"/>
<organism evidence="3 4">
    <name type="scientific">Brenthis ino</name>
    <name type="common">lesser marbled fritillary</name>
    <dbReference type="NCBI Taxonomy" id="405034"/>
    <lineage>
        <taxon>Eukaryota</taxon>
        <taxon>Metazoa</taxon>
        <taxon>Ecdysozoa</taxon>
        <taxon>Arthropoda</taxon>
        <taxon>Hexapoda</taxon>
        <taxon>Insecta</taxon>
        <taxon>Pterygota</taxon>
        <taxon>Neoptera</taxon>
        <taxon>Endopterygota</taxon>
        <taxon>Lepidoptera</taxon>
        <taxon>Glossata</taxon>
        <taxon>Ditrysia</taxon>
        <taxon>Papilionoidea</taxon>
        <taxon>Nymphalidae</taxon>
        <taxon>Heliconiinae</taxon>
        <taxon>Argynnini</taxon>
        <taxon>Brenthis</taxon>
    </lineage>
</organism>
<dbReference type="PANTHER" id="PTHR35317">
    <property type="entry name" value="OS04G0629600 PROTEIN"/>
    <property type="match status" value="1"/>
</dbReference>
<dbReference type="OrthoDB" id="7478066at2759"/>
<feature type="compositionally biased region" description="Basic residues" evidence="1">
    <location>
        <begin position="220"/>
        <end position="241"/>
    </location>
</feature>
<dbReference type="GO" id="GO:0003676">
    <property type="term" value="F:nucleic acid binding"/>
    <property type="evidence" value="ECO:0007669"/>
    <property type="project" value="InterPro"/>
</dbReference>
<dbReference type="Pfam" id="PF00098">
    <property type="entry name" value="zf-CCHC"/>
    <property type="match status" value="1"/>
</dbReference>
<dbReference type="InterPro" id="IPR001878">
    <property type="entry name" value="Znf_CCHC"/>
</dbReference>
<evidence type="ECO:0000259" key="2">
    <source>
        <dbReference type="SMART" id="SM00343"/>
    </source>
</evidence>
<dbReference type="InterPro" id="IPR036875">
    <property type="entry name" value="Znf_CCHC_sf"/>
</dbReference>
<dbReference type="Proteomes" id="UP000838878">
    <property type="component" value="Chromosome 9"/>
</dbReference>
<proteinExistence type="predicted"/>
<accession>A0A8J9WAL5</accession>
<dbReference type="GO" id="GO:0008270">
    <property type="term" value="F:zinc ion binding"/>
    <property type="evidence" value="ECO:0007669"/>
    <property type="project" value="InterPro"/>
</dbReference>
<keyword evidence="4" id="KW-1185">Reference proteome</keyword>
<dbReference type="PANTHER" id="PTHR35317:SF40">
    <property type="entry name" value="CCHC-TYPE DOMAIN-CONTAINING PROTEIN"/>
    <property type="match status" value="1"/>
</dbReference>
<evidence type="ECO:0000256" key="1">
    <source>
        <dbReference type="SAM" id="MobiDB-lite"/>
    </source>
</evidence>
<feature type="region of interest" description="Disordered" evidence="1">
    <location>
        <begin position="215"/>
        <end position="251"/>
    </location>
</feature>
<reference evidence="3" key="1">
    <citation type="submission" date="2021-12" db="EMBL/GenBank/DDBJ databases">
        <authorList>
            <person name="Martin H S."/>
        </authorList>
    </citation>
    <scope>NUCLEOTIDE SEQUENCE</scope>
</reference>
<evidence type="ECO:0000313" key="3">
    <source>
        <dbReference type="EMBL" id="CAH0731382.1"/>
    </source>
</evidence>
<gene>
    <name evidence="3" type="ORF">BINO364_LOCUS16261</name>
</gene>
<dbReference type="SUPFAM" id="SSF57756">
    <property type="entry name" value="Retrovirus zinc finger-like domains"/>
    <property type="match status" value="1"/>
</dbReference>
<evidence type="ECO:0000313" key="4">
    <source>
        <dbReference type="Proteomes" id="UP000838878"/>
    </source>
</evidence>
<dbReference type="Pfam" id="PF14223">
    <property type="entry name" value="Retrotran_gag_2"/>
    <property type="match status" value="1"/>
</dbReference>
<feature type="domain" description="CCHC-type" evidence="2">
    <location>
        <begin position="202"/>
        <end position="218"/>
    </location>
</feature>
<feature type="non-terminal residue" evidence="3">
    <location>
        <position position="276"/>
    </location>
</feature>